<proteinExistence type="predicted"/>
<dbReference type="EMBL" id="LK032859">
    <property type="protein sequence ID" value="CDY49791.1"/>
    <property type="molecule type" value="Genomic_DNA"/>
</dbReference>
<keyword evidence="4" id="KW-1185">Reference proteome</keyword>
<name>A0A078IIJ8_BRANA</name>
<feature type="signal peptide" evidence="2">
    <location>
        <begin position="1"/>
        <end position="24"/>
    </location>
</feature>
<dbReference type="Proteomes" id="UP000028999">
    <property type="component" value="Unassembled WGS sequence"/>
</dbReference>
<protein>
    <submittedName>
        <fullName evidence="3">BnaCnng18040D protein</fullName>
    </submittedName>
</protein>
<dbReference type="PaxDb" id="3708-A0A078IIJ8"/>
<feature type="chain" id="PRO_5044539760" evidence="2">
    <location>
        <begin position="25"/>
        <end position="180"/>
    </location>
</feature>
<evidence type="ECO:0000313" key="4">
    <source>
        <dbReference type="Proteomes" id="UP000028999"/>
    </source>
</evidence>
<evidence type="ECO:0000256" key="2">
    <source>
        <dbReference type="SAM" id="SignalP"/>
    </source>
</evidence>
<organism evidence="3 4">
    <name type="scientific">Brassica napus</name>
    <name type="common">Rape</name>
    <dbReference type="NCBI Taxonomy" id="3708"/>
    <lineage>
        <taxon>Eukaryota</taxon>
        <taxon>Viridiplantae</taxon>
        <taxon>Streptophyta</taxon>
        <taxon>Embryophyta</taxon>
        <taxon>Tracheophyta</taxon>
        <taxon>Spermatophyta</taxon>
        <taxon>Magnoliopsida</taxon>
        <taxon>eudicotyledons</taxon>
        <taxon>Gunneridae</taxon>
        <taxon>Pentapetalae</taxon>
        <taxon>rosids</taxon>
        <taxon>malvids</taxon>
        <taxon>Brassicales</taxon>
        <taxon>Brassicaceae</taxon>
        <taxon>Brassiceae</taxon>
        <taxon>Brassica</taxon>
    </lineage>
</organism>
<accession>A0A078IIJ8</accession>
<gene>
    <name evidence="3" type="primary">BnaCnng18040D</name>
    <name evidence="3" type="ORF">GSBRNA2T00093811001</name>
</gene>
<evidence type="ECO:0000256" key="1">
    <source>
        <dbReference type="SAM" id="MobiDB-lite"/>
    </source>
</evidence>
<feature type="region of interest" description="Disordered" evidence="1">
    <location>
        <begin position="154"/>
        <end position="180"/>
    </location>
</feature>
<sequence>MMILRDLSFLFFFFFILKPHQLRQHLISTVRAGVCVPNVLLRHSFFLESTTSPPDELFFKGARKPHQRFIRTRQKGKNHRGQFVEQLESKPPTRGFDDVDKGMDGDADFTLSRDVVKRDLIISYLMGVFVRGLKQPLQDQVRLLQPCNLTKGNGLGSTILGTEGSDDEESKRNRTGVLQG</sequence>
<evidence type="ECO:0000313" key="3">
    <source>
        <dbReference type="EMBL" id="CDY49791.1"/>
    </source>
</evidence>
<dbReference type="Gramene" id="CDY49791">
    <property type="protein sequence ID" value="CDY49791"/>
    <property type="gene ID" value="GSBRNA2T00093811001"/>
</dbReference>
<keyword evidence="2" id="KW-0732">Signal</keyword>
<reference evidence="3 4" key="1">
    <citation type="journal article" date="2014" name="Science">
        <title>Plant genetics. Early allopolyploid evolution in the post-Neolithic Brassica napus oilseed genome.</title>
        <authorList>
            <person name="Chalhoub B."/>
            <person name="Denoeud F."/>
            <person name="Liu S."/>
            <person name="Parkin I.A."/>
            <person name="Tang H."/>
            <person name="Wang X."/>
            <person name="Chiquet J."/>
            <person name="Belcram H."/>
            <person name="Tong C."/>
            <person name="Samans B."/>
            <person name="Correa M."/>
            <person name="Da Silva C."/>
            <person name="Just J."/>
            <person name="Falentin C."/>
            <person name="Koh C.S."/>
            <person name="Le Clainche I."/>
            <person name="Bernard M."/>
            <person name="Bento P."/>
            <person name="Noel B."/>
            <person name="Labadie K."/>
            <person name="Alberti A."/>
            <person name="Charles M."/>
            <person name="Arnaud D."/>
            <person name="Guo H."/>
            <person name="Daviaud C."/>
            <person name="Alamery S."/>
            <person name="Jabbari K."/>
            <person name="Zhao M."/>
            <person name="Edger P.P."/>
            <person name="Chelaifa H."/>
            <person name="Tack D."/>
            <person name="Lassalle G."/>
            <person name="Mestiri I."/>
            <person name="Schnel N."/>
            <person name="Le Paslier M.C."/>
            <person name="Fan G."/>
            <person name="Renault V."/>
            <person name="Bayer P.E."/>
            <person name="Golicz A.A."/>
            <person name="Manoli S."/>
            <person name="Lee T.H."/>
            <person name="Thi V.H."/>
            <person name="Chalabi S."/>
            <person name="Hu Q."/>
            <person name="Fan C."/>
            <person name="Tollenaere R."/>
            <person name="Lu Y."/>
            <person name="Battail C."/>
            <person name="Shen J."/>
            <person name="Sidebottom C.H."/>
            <person name="Wang X."/>
            <person name="Canaguier A."/>
            <person name="Chauveau A."/>
            <person name="Berard A."/>
            <person name="Deniot G."/>
            <person name="Guan M."/>
            <person name="Liu Z."/>
            <person name="Sun F."/>
            <person name="Lim Y.P."/>
            <person name="Lyons E."/>
            <person name="Town C.D."/>
            <person name="Bancroft I."/>
            <person name="Wang X."/>
            <person name="Meng J."/>
            <person name="Ma J."/>
            <person name="Pires J.C."/>
            <person name="King G.J."/>
            <person name="Brunel D."/>
            <person name="Delourme R."/>
            <person name="Renard M."/>
            <person name="Aury J.M."/>
            <person name="Adams K.L."/>
            <person name="Batley J."/>
            <person name="Snowdon R.J."/>
            <person name="Tost J."/>
            <person name="Edwards D."/>
            <person name="Zhou Y."/>
            <person name="Hua W."/>
            <person name="Sharpe A.G."/>
            <person name="Paterson A.H."/>
            <person name="Guan C."/>
            <person name="Wincker P."/>
        </authorList>
    </citation>
    <scope>NUCLEOTIDE SEQUENCE [LARGE SCALE GENOMIC DNA]</scope>
    <source>
        <strain evidence="4">cv. Darmor-bzh</strain>
    </source>
</reference>
<dbReference type="AlphaFoldDB" id="A0A078IIJ8"/>